<protein>
    <submittedName>
        <fullName evidence="1">Uncharacterized protein</fullName>
    </submittedName>
</protein>
<reference evidence="1" key="1">
    <citation type="journal article" date="2015" name="Nature">
        <title>Complex archaea that bridge the gap between prokaryotes and eukaryotes.</title>
        <authorList>
            <person name="Spang A."/>
            <person name="Saw J.H."/>
            <person name="Jorgensen S.L."/>
            <person name="Zaremba-Niedzwiedzka K."/>
            <person name="Martijn J."/>
            <person name="Lind A.E."/>
            <person name="van Eijk R."/>
            <person name="Schleper C."/>
            <person name="Guy L."/>
            <person name="Ettema T.J."/>
        </authorList>
    </citation>
    <scope>NUCLEOTIDE SEQUENCE</scope>
</reference>
<comment type="caution">
    <text evidence="1">The sequence shown here is derived from an EMBL/GenBank/DDBJ whole genome shotgun (WGS) entry which is preliminary data.</text>
</comment>
<name>A0A0F9R0F5_9ZZZZ</name>
<accession>A0A0F9R0F5</accession>
<dbReference type="EMBL" id="LAZR01001133">
    <property type="protein sequence ID" value="KKN50095.1"/>
    <property type="molecule type" value="Genomic_DNA"/>
</dbReference>
<organism evidence="1">
    <name type="scientific">marine sediment metagenome</name>
    <dbReference type="NCBI Taxonomy" id="412755"/>
    <lineage>
        <taxon>unclassified sequences</taxon>
        <taxon>metagenomes</taxon>
        <taxon>ecological metagenomes</taxon>
    </lineage>
</organism>
<dbReference type="AlphaFoldDB" id="A0A0F9R0F5"/>
<proteinExistence type="predicted"/>
<gene>
    <name evidence="1" type="ORF">LCGC14_0635930</name>
</gene>
<sequence>MPIKVKHIKTLREEDCYASRRLEGYITKICEFLEKHSEDAFTPKEITEGLTKEKDPMDVKPIRAAAISFALSRIKRIKKINTIQHKGNYYWFEEKNVKHK</sequence>
<evidence type="ECO:0000313" key="1">
    <source>
        <dbReference type="EMBL" id="KKN50095.1"/>
    </source>
</evidence>